<evidence type="ECO:0000256" key="1">
    <source>
        <dbReference type="SAM" id="Phobius"/>
    </source>
</evidence>
<dbReference type="Proteomes" id="UP000615455">
    <property type="component" value="Unassembled WGS sequence"/>
</dbReference>
<proteinExistence type="predicted"/>
<keyword evidence="1" id="KW-0812">Transmembrane</keyword>
<evidence type="ECO:0000313" key="2">
    <source>
        <dbReference type="EMBL" id="GGA18149.1"/>
    </source>
</evidence>
<keyword evidence="3" id="KW-1185">Reference proteome</keyword>
<gene>
    <name evidence="2" type="ORF">GCM10008018_72670</name>
</gene>
<comment type="caution">
    <text evidence="2">The sequence shown here is derived from an EMBL/GenBank/DDBJ whole genome shotgun (WGS) entry which is preliminary data.</text>
</comment>
<keyword evidence="1" id="KW-0472">Membrane</keyword>
<evidence type="ECO:0000313" key="3">
    <source>
        <dbReference type="Proteomes" id="UP000615455"/>
    </source>
</evidence>
<feature type="transmembrane region" description="Helical" evidence="1">
    <location>
        <begin position="289"/>
        <end position="310"/>
    </location>
</feature>
<feature type="transmembrane region" description="Helical" evidence="1">
    <location>
        <begin position="247"/>
        <end position="268"/>
    </location>
</feature>
<name>A0ABQ1FKM8_9BACL</name>
<accession>A0ABQ1FKM8</accession>
<feature type="transmembrane region" description="Helical" evidence="1">
    <location>
        <begin position="213"/>
        <end position="235"/>
    </location>
</feature>
<dbReference type="EMBL" id="BMHE01000107">
    <property type="protein sequence ID" value="GGA18149.1"/>
    <property type="molecule type" value="Genomic_DNA"/>
</dbReference>
<keyword evidence="1" id="KW-1133">Transmembrane helix</keyword>
<sequence length="558" mass="64847">MKKIKFVISFIMMLIGFIITGESYQLYLDNFETANYSTTLFLNGSPNNTKQSLVNDITRAAEDNQVKVFTVLSDVKSMLLSERRIYGTKNTAEYIKKNFQISEKSFPSLISGTKNILFYEFEDIVHNEDIGSISQYYIIGDVDDIFGFKDSLNGKYAGNFPQKGYDSSGKLNIFFIWLLISIVMLFLSYYDVVLQKKENFIRISLGERTSSIILRNISLDIVVYSSIFLVILFALQNYTNTFFHSRISAGIFLAMLFFNAMLYSNLYFYNIKEALANIKSSKKLLVMNYGLKIITVTIALTIISSNIAVISEAIQFYQQRSFFNERADYYYVEMAYGRRPDQDEQQSMETLHKGFLETETFYRKFFKNFNAMQLVTSGVLEKDVMLANLNSLTYLQEHIDELSKANLEKELYFILSSHTKNDKETIRKLKRSLELVEQSEFQYDYDIIYYDGDPKLICIDEFSLNGSFYIQSPIIIYNNVDQSQRVESADASAFRLDYAHDILYKLSPDDVVRYAANHSTENSKLYYKLTNALEKYNYKWSIMKRTLYLNLILSESIS</sequence>
<organism evidence="2 3">
    <name type="scientific">Paenibacillus marchantiophytorum</name>
    <dbReference type="NCBI Taxonomy" id="1619310"/>
    <lineage>
        <taxon>Bacteria</taxon>
        <taxon>Bacillati</taxon>
        <taxon>Bacillota</taxon>
        <taxon>Bacilli</taxon>
        <taxon>Bacillales</taxon>
        <taxon>Paenibacillaceae</taxon>
        <taxon>Paenibacillus</taxon>
    </lineage>
</organism>
<feature type="transmembrane region" description="Helical" evidence="1">
    <location>
        <begin position="7"/>
        <end position="27"/>
    </location>
</feature>
<dbReference type="RefSeq" id="WP_189021061.1">
    <property type="nucleotide sequence ID" value="NZ_BMHE01000107.1"/>
</dbReference>
<evidence type="ECO:0008006" key="4">
    <source>
        <dbReference type="Google" id="ProtNLM"/>
    </source>
</evidence>
<reference evidence="3" key="1">
    <citation type="journal article" date="2019" name="Int. J. Syst. Evol. Microbiol.">
        <title>The Global Catalogue of Microorganisms (GCM) 10K type strain sequencing project: providing services to taxonomists for standard genome sequencing and annotation.</title>
        <authorList>
            <consortium name="The Broad Institute Genomics Platform"/>
            <consortium name="The Broad Institute Genome Sequencing Center for Infectious Disease"/>
            <person name="Wu L."/>
            <person name="Ma J."/>
        </authorList>
    </citation>
    <scope>NUCLEOTIDE SEQUENCE [LARGE SCALE GENOMIC DNA]</scope>
    <source>
        <strain evidence="3">CGMCC 1.15043</strain>
    </source>
</reference>
<feature type="transmembrane region" description="Helical" evidence="1">
    <location>
        <begin position="173"/>
        <end position="192"/>
    </location>
</feature>
<protein>
    <recommendedName>
        <fullName evidence="4">DUF4173 domain-containing protein</fullName>
    </recommendedName>
</protein>